<reference evidence="2" key="1">
    <citation type="submission" date="2020-02" db="EMBL/GenBank/DDBJ databases">
        <authorList>
            <person name="Meier V. D."/>
        </authorList>
    </citation>
    <scope>NUCLEOTIDE SEQUENCE</scope>
    <source>
        <strain evidence="2">AVDCRST_MAG08</strain>
    </source>
</reference>
<name>A0A6J4HMY1_9PROT</name>
<organism evidence="2">
    <name type="scientific">uncultured Acetobacteraceae bacterium</name>
    <dbReference type="NCBI Taxonomy" id="169975"/>
    <lineage>
        <taxon>Bacteria</taxon>
        <taxon>Pseudomonadati</taxon>
        <taxon>Pseudomonadota</taxon>
        <taxon>Alphaproteobacteria</taxon>
        <taxon>Acetobacterales</taxon>
        <taxon>Acetobacteraceae</taxon>
        <taxon>environmental samples</taxon>
    </lineage>
</organism>
<feature type="region of interest" description="Disordered" evidence="1">
    <location>
        <begin position="191"/>
        <end position="220"/>
    </location>
</feature>
<accession>A0A6J4HMY1</accession>
<evidence type="ECO:0000256" key="1">
    <source>
        <dbReference type="SAM" id="MobiDB-lite"/>
    </source>
</evidence>
<feature type="compositionally biased region" description="Basic and acidic residues" evidence="1">
    <location>
        <begin position="207"/>
        <end position="217"/>
    </location>
</feature>
<gene>
    <name evidence="2" type="ORF">AVDCRST_MAG08-969</name>
</gene>
<proteinExistence type="predicted"/>
<protein>
    <submittedName>
        <fullName evidence="2">Uncharacterized protein</fullName>
    </submittedName>
</protein>
<dbReference type="AlphaFoldDB" id="A0A6J4HMY1"/>
<sequence>MAKTCDAPPRNGSPFASGPRPAPAAPRGGGRAAGTLRGLGAAALLAGSGWPALAAPHCVREPERTAFDIRAVQSQLMVVALLCERQDDYNAFVQRHQPSLLRAYQEVTAHFRRLHGPAEGEQRRDRHVTELANAQSQEGTRHGPAFCRNTEPLVRRALAAQNAGEVARLTATADVTTVHYPLEACAPPTTAAAARAAPLPPPPPREAAIERDPRDEEVASLQAKLDRLERLLERQAAPAVRRVATTRPALTPAK</sequence>
<dbReference type="EMBL" id="CADCTG010000105">
    <property type="protein sequence ID" value="CAA9228245.1"/>
    <property type="molecule type" value="Genomic_DNA"/>
</dbReference>
<evidence type="ECO:0000313" key="2">
    <source>
        <dbReference type="EMBL" id="CAA9228245.1"/>
    </source>
</evidence>
<feature type="region of interest" description="Disordered" evidence="1">
    <location>
        <begin position="1"/>
        <end position="33"/>
    </location>
</feature>